<dbReference type="GO" id="GO:0015562">
    <property type="term" value="F:efflux transmembrane transporter activity"/>
    <property type="evidence" value="ECO:0007669"/>
    <property type="project" value="TreeGrafter"/>
</dbReference>
<feature type="domain" description="Multidrug resistance protein MdtA-like alpha-helical hairpin" evidence="3">
    <location>
        <begin position="108"/>
        <end position="173"/>
    </location>
</feature>
<dbReference type="KEGG" id="knv:Pan216_00090"/>
<dbReference type="PANTHER" id="PTHR30469:SF15">
    <property type="entry name" value="HLYD FAMILY OF SECRETION PROTEINS"/>
    <property type="match status" value="1"/>
</dbReference>
<dbReference type="PANTHER" id="PTHR30469">
    <property type="entry name" value="MULTIDRUG RESISTANCE PROTEIN MDTA"/>
    <property type="match status" value="1"/>
</dbReference>
<evidence type="ECO:0000313" key="5">
    <source>
        <dbReference type="EMBL" id="QDU59182.1"/>
    </source>
</evidence>
<dbReference type="Proteomes" id="UP000317093">
    <property type="component" value="Chromosome"/>
</dbReference>
<gene>
    <name evidence="5" type="primary">mdtE_1</name>
    <name evidence="5" type="ORF">Pan216_00090</name>
</gene>
<organism evidence="5 6">
    <name type="scientific">Kolteria novifilia</name>
    <dbReference type="NCBI Taxonomy" id="2527975"/>
    <lineage>
        <taxon>Bacteria</taxon>
        <taxon>Pseudomonadati</taxon>
        <taxon>Planctomycetota</taxon>
        <taxon>Planctomycetia</taxon>
        <taxon>Kolteriales</taxon>
        <taxon>Kolteriaceae</taxon>
        <taxon>Kolteria</taxon>
    </lineage>
</organism>
<dbReference type="EMBL" id="CP036279">
    <property type="protein sequence ID" value="QDU59182.1"/>
    <property type="molecule type" value="Genomic_DNA"/>
</dbReference>
<accession>A0A518AWS4</accession>
<evidence type="ECO:0000313" key="6">
    <source>
        <dbReference type="Proteomes" id="UP000317093"/>
    </source>
</evidence>
<comment type="similarity">
    <text evidence="1">Belongs to the membrane fusion protein (MFP) (TC 8.A.1) family.</text>
</comment>
<dbReference type="InterPro" id="IPR006143">
    <property type="entry name" value="RND_pump_MFP"/>
</dbReference>
<feature type="compositionally biased region" description="Polar residues" evidence="2">
    <location>
        <begin position="402"/>
        <end position="415"/>
    </location>
</feature>
<keyword evidence="6" id="KW-1185">Reference proteome</keyword>
<dbReference type="Pfam" id="PF25876">
    <property type="entry name" value="HH_MFP_RND"/>
    <property type="match status" value="1"/>
</dbReference>
<dbReference type="InterPro" id="IPR058625">
    <property type="entry name" value="MdtA-like_BSH"/>
</dbReference>
<evidence type="ECO:0000256" key="2">
    <source>
        <dbReference type="SAM" id="MobiDB-lite"/>
    </source>
</evidence>
<evidence type="ECO:0000256" key="1">
    <source>
        <dbReference type="ARBA" id="ARBA00009477"/>
    </source>
</evidence>
<feature type="region of interest" description="Disordered" evidence="2">
    <location>
        <begin position="379"/>
        <end position="415"/>
    </location>
</feature>
<dbReference type="NCBIfam" id="TIGR01730">
    <property type="entry name" value="RND_mfp"/>
    <property type="match status" value="1"/>
</dbReference>
<name>A0A518AWS4_9BACT</name>
<dbReference type="AlphaFoldDB" id="A0A518AWS4"/>
<dbReference type="InterPro" id="IPR058624">
    <property type="entry name" value="MdtA-like_HH"/>
</dbReference>
<dbReference type="GO" id="GO:1990281">
    <property type="term" value="C:efflux pump complex"/>
    <property type="evidence" value="ECO:0007669"/>
    <property type="project" value="TreeGrafter"/>
</dbReference>
<dbReference type="RefSeq" id="WP_145253179.1">
    <property type="nucleotide sequence ID" value="NZ_CP036279.1"/>
</dbReference>
<dbReference type="OrthoDB" id="9813967at2"/>
<evidence type="ECO:0000259" key="3">
    <source>
        <dbReference type="Pfam" id="PF25876"/>
    </source>
</evidence>
<protein>
    <submittedName>
        <fullName evidence="5">Multidrug resistance protein MdtE</fullName>
    </submittedName>
</protein>
<dbReference type="Gene3D" id="1.10.287.470">
    <property type="entry name" value="Helix hairpin bin"/>
    <property type="match status" value="1"/>
</dbReference>
<evidence type="ECO:0000259" key="4">
    <source>
        <dbReference type="Pfam" id="PF25917"/>
    </source>
</evidence>
<reference evidence="5 6" key="1">
    <citation type="submission" date="2019-02" db="EMBL/GenBank/DDBJ databases">
        <title>Deep-cultivation of Planctomycetes and their phenomic and genomic characterization uncovers novel biology.</title>
        <authorList>
            <person name="Wiegand S."/>
            <person name="Jogler M."/>
            <person name="Boedeker C."/>
            <person name="Pinto D."/>
            <person name="Vollmers J."/>
            <person name="Rivas-Marin E."/>
            <person name="Kohn T."/>
            <person name="Peeters S.H."/>
            <person name="Heuer A."/>
            <person name="Rast P."/>
            <person name="Oberbeckmann S."/>
            <person name="Bunk B."/>
            <person name="Jeske O."/>
            <person name="Meyerdierks A."/>
            <person name="Storesund J.E."/>
            <person name="Kallscheuer N."/>
            <person name="Luecker S."/>
            <person name="Lage O.M."/>
            <person name="Pohl T."/>
            <person name="Merkel B.J."/>
            <person name="Hornburger P."/>
            <person name="Mueller R.-W."/>
            <person name="Bruemmer F."/>
            <person name="Labrenz M."/>
            <person name="Spormann A.M."/>
            <person name="Op den Camp H."/>
            <person name="Overmann J."/>
            <person name="Amann R."/>
            <person name="Jetten M.S.M."/>
            <person name="Mascher T."/>
            <person name="Medema M.H."/>
            <person name="Devos D.P."/>
            <person name="Kaster A.-K."/>
            <person name="Ovreas L."/>
            <person name="Rohde M."/>
            <person name="Galperin M.Y."/>
            <person name="Jogler C."/>
        </authorList>
    </citation>
    <scope>NUCLEOTIDE SEQUENCE [LARGE SCALE GENOMIC DNA]</scope>
    <source>
        <strain evidence="5 6">Pan216</strain>
    </source>
</reference>
<dbReference type="Gene3D" id="2.40.30.170">
    <property type="match status" value="1"/>
</dbReference>
<feature type="domain" description="Multidrug resistance protein MdtA-like barrel-sandwich hybrid" evidence="4">
    <location>
        <begin position="68"/>
        <end position="200"/>
    </location>
</feature>
<dbReference type="SUPFAM" id="SSF111369">
    <property type="entry name" value="HlyD-like secretion proteins"/>
    <property type="match status" value="1"/>
</dbReference>
<dbReference type="Pfam" id="PF25917">
    <property type="entry name" value="BSH_RND"/>
    <property type="match status" value="1"/>
</dbReference>
<proteinExistence type="inferred from homology"/>
<dbReference type="Gene3D" id="2.40.50.100">
    <property type="match status" value="1"/>
</dbReference>
<sequence length="415" mass="45714">MRIIKIVGLLFLGVFALRGISTLWETKRPDPPKAKITPPVVRIVTLQSESFARRVERHARLQPRRKWQIALEVSGRLAQRPVENGDLLERGALVLALDPEPFVANLEHGEAMLRQAQARTTLAGEILERIKRLYKTKSASREELDQEQADLDASLAVVAAAQADVRKDRYDLEHCRWAAPAPGIVSALSTEVGEFVREGDVLGEFSQVDSLLVKVLVPWDIRRGVEPGTKGVVVDGWQREHSATLLYAAAVQSGQTGQFELEFEVPNPTGELLSGEPVVVRFESGAPIERLRVPRNSIFEEYGQWRALVPGERPDDSTEPFLARSVPITQGGGDPGEGWVEVYTGLRPGQEILVPSRVAALRDGTRIVEGRVTDVWLPPYATPTKRSSSLADLDAPAESVLDDSQVSTPIQEDSP</sequence>